<evidence type="ECO:0000256" key="1">
    <source>
        <dbReference type="SAM" id="Phobius"/>
    </source>
</evidence>
<dbReference type="Proteomes" id="UP000631114">
    <property type="component" value="Unassembled WGS sequence"/>
</dbReference>
<accession>A0A835LGE1</accession>
<evidence type="ECO:0000313" key="2">
    <source>
        <dbReference type="EMBL" id="KAF9593755.1"/>
    </source>
</evidence>
<reference evidence="2 3" key="1">
    <citation type="submission" date="2020-10" db="EMBL/GenBank/DDBJ databases">
        <title>The Coptis chinensis genome and diversification of protoberbering-type alkaloids.</title>
        <authorList>
            <person name="Wang B."/>
            <person name="Shu S."/>
            <person name="Song C."/>
            <person name="Liu Y."/>
        </authorList>
    </citation>
    <scope>NUCLEOTIDE SEQUENCE [LARGE SCALE GENOMIC DNA]</scope>
    <source>
        <strain evidence="2">HL-2020</strain>
        <tissue evidence="2">Leaf</tissue>
    </source>
</reference>
<comment type="caution">
    <text evidence="2">The sequence shown here is derived from an EMBL/GenBank/DDBJ whole genome shotgun (WGS) entry which is preliminary data.</text>
</comment>
<gene>
    <name evidence="2" type="ORF">IFM89_024923</name>
</gene>
<keyword evidence="3" id="KW-1185">Reference proteome</keyword>
<dbReference type="OrthoDB" id="272778at2759"/>
<keyword evidence="1" id="KW-1133">Transmembrane helix</keyword>
<dbReference type="EMBL" id="JADFTS010000008">
    <property type="protein sequence ID" value="KAF9593755.1"/>
    <property type="molecule type" value="Genomic_DNA"/>
</dbReference>
<feature type="transmembrane region" description="Helical" evidence="1">
    <location>
        <begin position="79"/>
        <end position="97"/>
    </location>
</feature>
<organism evidence="2 3">
    <name type="scientific">Coptis chinensis</name>
    <dbReference type="NCBI Taxonomy" id="261450"/>
    <lineage>
        <taxon>Eukaryota</taxon>
        <taxon>Viridiplantae</taxon>
        <taxon>Streptophyta</taxon>
        <taxon>Embryophyta</taxon>
        <taxon>Tracheophyta</taxon>
        <taxon>Spermatophyta</taxon>
        <taxon>Magnoliopsida</taxon>
        <taxon>Ranunculales</taxon>
        <taxon>Ranunculaceae</taxon>
        <taxon>Coptidoideae</taxon>
        <taxon>Coptis</taxon>
    </lineage>
</organism>
<feature type="transmembrane region" description="Helical" evidence="1">
    <location>
        <begin position="117"/>
        <end position="138"/>
    </location>
</feature>
<keyword evidence="1" id="KW-0472">Membrane</keyword>
<keyword evidence="1" id="KW-0812">Transmembrane</keyword>
<dbReference type="AlphaFoldDB" id="A0A835LGE1"/>
<name>A0A835LGE1_9MAGN</name>
<protein>
    <submittedName>
        <fullName evidence="2">Uncharacterized protein</fullName>
    </submittedName>
</protein>
<feature type="transmembrane region" description="Helical" evidence="1">
    <location>
        <begin position="39"/>
        <end position="58"/>
    </location>
</feature>
<proteinExistence type="predicted"/>
<evidence type="ECO:0000313" key="3">
    <source>
        <dbReference type="Proteomes" id="UP000631114"/>
    </source>
</evidence>
<sequence>MGMFSICCHVMMRNFAMIASDTFQASSFEWVYVPSGTYFVHWMFALFPGWWYGVVGHLETCDVIRSLCHCHKSDPSLNMLASGPYGLIFSSFVPFYLGIRVSTRFRIFGINFSNKSFVYLAGLQLSWFFNYFMFFSFLSISRLAQREIGICGVLAVLLYRSNILGVRRIKFPEFVSSFVSRLSWPTLGGSSPPASGGNVIGNIPSYTSHEVEASTVRKLSFRCSSCFYRGAILTIPSGHWFQWDLTGTRQDRHLYRPETTSMWLQTSFLKHNLTNSNPGQ</sequence>